<dbReference type="EMBL" id="HBKQ01036511">
    <property type="protein sequence ID" value="CAE2257967.1"/>
    <property type="molecule type" value="Transcribed_RNA"/>
</dbReference>
<dbReference type="AlphaFoldDB" id="A0A7S4JB22"/>
<gene>
    <name evidence="2" type="ORF">OAUR00152_LOCUS25149</name>
</gene>
<protein>
    <submittedName>
        <fullName evidence="2">Uncharacterized protein</fullName>
    </submittedName>
</protein>
<feature type="compositionally biased region" description="Basic and acidic residues" evidence="1">
    <location>
        <begin position="54"/>
        <end position="67"/>
    </location>
</feature>
<accession>A0A7S4JB22</accession>
<feature type="region of interest" description="Disordered" evidence="1">
    <location>
        <begin position="28"/>
        <end position="77"/>
    </location>
</feature>
<evidence type="ECO:0000256" key="1">
    <source>
        <dbReference type="SAM" id="MobiDB-lite"/>
    </source>
</evidence>
<name>A0A7S4JB22_9STRA</name>
<evidence type="ECO:0000313" key="2">
    <source>
        <dbReference type="EMBL" id="CAE2257967.1"/>
    </source>
</evidence>
<sequence>MSAAAALPETVYLDAQRWGSAMPCHRHLDERSGTRRTVSGVPYDTGRAPLAPTRMEEGRGGAARSEKDDDDDDDATNFLADDDRMLFQAGDMVSGYTPGFEGAAISGMDAAEHILRLLRRDESFFMSGGNQANETRCKR</sequence>
<proteinExistence type="predicted"/>
<reference evidence="2" key="1">
    <citation type="submission" date="2021-01" db="EMBL/GenBank/DDBJ databases">
        <authorList>
            <person name="Corre E."/>
            <person name="Pelletier E."/>
            <person name="Niang G."/>
            <person name="Scheremetjew M."/>
            <person name="Finn R."/>
            <person name="Kale V."/>
            <person name="Holt S."/>
            <person name="Cochrane G."/>
            <person name="Meng A."/>
            <person name="Brown T."/>
            <person name="Cohen L."/>
        </authorList>
    </citation>
    <scope>NUCLEOTIDE SEQUENCE</scope>
    <source>
        <strain evidence="2">Isolate 1302-5</strain>
    </source>
</reference>
<organism evidence="2">
    <name type="scientific">Odontella aurita</name>
    <dbReference type="NCBI Taxonomy" id="265563"/>
    <lineage>
        <taxon>Eukaryota</taxon>
        <taxon>Sar</taxon>
        <taxon>Stramenopiles</taxon>
        <taxon>Ochrophyta</taxon>
        <taxon>Bacillariophyta</taxon>
        <taxon>Mediophyceae</taxon>
        <taxon>Biddulphiophycidae</taxon>
        <taxon>Eupodiscales</taxon>
        <taxon>Odontellaceae</taxon>
        <taxon>Odontella</taxon>
    </lineage>
</organism>